<comment type="caution">
    <text evidence="4">The sequence shown here is derived from an EMBL/GenBank/DDBJ whole genome shotgun (WGS) entry which is preliminary data.</text>
</comment>
<dbReference type="GO" id="GO:0009922">
    <property type="term" value="F:fatty acid elongase activity"/>
    <property type="evidence" value="ECO:0007669"/>
    <property type="project" value="UniProtKB-EC"/>
</dbReference>
<comment type="catalytic activity">
    <reaction evidence="2">
        <text>a very-long-chain acyl-CoA + malonyl-CoA + H(+) = a very-long-chain 3-oxoacyl-CoA + CO2 + CoA</text>
        <dbReference type="Rhea" id="RHEA:32727"/>
        <dbReference type="ChEBI" id="CHEBI:15378"/>
        <dbReference type="ChEBI" id="CHEBI:16526"/>
        <dbReference type="ChEBI" id="CHEBI:57287"/>
        <dbReference type="ChEBI" id="CHEBI:57384"/>
        <dbReference type="ChEBI" id="CHEBI:90725"/>
        <dbReference type="ChEBI" id="CHEBI:90736"/>
        <dbReference type="EC" id="2.3.1.199"/>
    </reaction>
</comment>
<evidence type="ECO:0000256" key="1">
    <source>
        <dbReference type="ARBA" id="ARBA00023315"/>
    </source>
</evidence>
<keyword evidence="5" id="KW-1185">Reference proteome</keyword>
<name>A0AA38TCE3_9ASTR</name>
<dbReference type="InterPro" id="IPR016039">
    <property type="entry name" value="Thiolase-like"/>
</dbReference>
<evidence type="ECO:0000259" key="3">
    <source>
        <dbReference type="Pfam" id="PF08392"/>
    </source>
</evidence>
<feature type="domain" description="FAE" evidence="3">
    <location>
        <begin position="1"/>
        <end position="105"/>
    </location>
</feature>
<keyword evidence="1" id="KW-0808">Transferase</keyword>
<sequence length="121" mass="13766">MAGNLLKVHENSNAVILSTENLSSGWYAGRIRWMMVLNCVFRSGGAAILITNRKSTRNISKHRLLFYSLRTQGAFDDKGYNSAIQEGFTGVTLRKDVWHVAGEFVTPQKLEQTKTFFYERC</sequence>
<dbReference type="InterPro" id="IPR012392">
    <property type="entry name" value="3-ktacl-CoA_syn"/>
</dbReference>
<dbReference type="Gene3D" id="3.40.47.10">
    <property type="match status" value="1"/>
</dbReference>
<gene>
    <name evidence="4" type="ORF">OSB04_018448</name>
</gene>
<dbReference type="GO" id="GO:0006633">
    <property type="term" value="P:fatty acid biosynthetic process"/>
    <property type="evidence" value="ECO:0007669"/>
    <property type="project" value="InterPro"/>
</dbReference>
<keyword evidence="1" id="KW-0012">Acyltransferase</keyword>
<accession>A0AA38TCE3</accession>
<dbReference type="AlphaFoldDB" id="A0AA38TCE3"/>
<dbReference type="EMBL" id="JARYMX010000004">
    <property type="protein sequence ID" value="KAJ9554403.1"/>
    <property type="molecule type" value="Genomic_DNA"/>
</dbReference>
<evidence type="ECO:0000256" key="2">
    <source>
        <dbReference type="ARBA" id="ARBA00047375"/>
    </source>
</evidence>
<proteinExistence type="predicted"/>
<dbReference type="PANTHER" id="PTHR31561">
    <property type="entry name" value="3-KETOACYL-COA SYNTHASE"/>
    <property type="match status" value="1"/>
</dbReference>
<organism evidence="4 5">
    <name type="scientific">Centaurea solstitialis</name>
    <name type="common">yellow star-thistle</name>
    <dbReference type="NCBI Taxonomy" id="347529"/>
    <lineage>
        <taxon>Eukaryota</taxon>
        <taxon>Viridiplantae</taxon>
        <taxon>Streptophyta</taxon>
        <taxon>Embryophyta</taxon>
        <taxon>Tracheophyta</taxon>
        <taxon>Spermatophyta</taxon>
        <taxon>Magnoliopsida</taxon>
        <taxon>eudicotyledons</taxon>
        <taxon>Gunneridae</taxon>
        <taxon>Pentapetalae</taxon>
        <taxon>asterids</taxon>
        <taxon>campanulids</taxon>
        <taxon>Asterales</taxon>
        <taxon>Asteraceae</taxon>
        <taxon>Carduoideae</taxon>
        <taxon>Cardueae</taxon>
        <taxon>Centaureinae</taxon>
        <taxon>Centaurea</taxon>
    </lineage>
</organism>
<dbReference type="Pfam" id="PF08392">
    <property type="entry name" value="FAE1_CUT1_RppA"/>
    <property type="match status" value="1"/>
</dbReference>
<reference evidence="4" key="1">
    <citation type="submission" date="2023-03" db="EMBL/GenBank/DDBJ databases">
        <title>Chromosome-scale reference genome and RAD-based genetic map of yellow starthistle (Centaurea solstitialis) reveal putative structural variation and QTLs associated with invader traits.</title>
        <authorList>
            <person name="Reatini B."/>
            <person name="Cang F.A."/>
            <person name="Jiang Q."/>
            <person name="Mckibben M.T.W."/>
            <person name="Barker M.S."/>
            <person name="Rieseberg L.H."/>
            <person name="Dlugosch K.M."/>
        </authorList>
    </citation>
    <scope>NUCLEOTIDE SEQUENCE</scope>
    <source>
        <strain evidence="4">CAN-66</strain>
        <tissue evidence="4">Leaf</tissue>
    </source>
</reference>
<dbReference type="InterPro" id="IPR013601">
    <property type="entry name" value="FAE1_typ3_polyketide_synth"/>
</dbReference>
<dbReference type="SUPFAM" id="SSF53901">
    <property type="entry name" value="Thiolase-like"/>
    <property type="match status" value="1"/>
</dbReference>
<dbReference type="Proteomes" id="UP001172457">
    <property type="component" value="Chromosome 4"/>
</dbReference>
<dbReference type="GO" id="GO:0016020">
    <property type="term" value="C:membrane"/>
    <property type="evidence" value="ECO:0007669"/>
    <property type="project" value="InterPro"/>
</dbReference>
<evidence type="ECO:0000313" key="5">
    <source>
        <dbReference type="Proteomes" id="UP001172457"/>
    </source>
</evidence>
<protein>
    <recommendedName>
        <fullName evidence="3">FAE domain-containing protein</fullName>
    </recommendedName>
</protein>
<evidence type="ECO:0000313" key="4">
    <source>
        <dbReference type="EMBL" id="KAJ9554403.1"/>
    </source>
</evidence>